<dbReference type="SUPFAM" id="SSF82895">
    <property type="entry name" value="TSP-1 type 1 repeat"/>
    <property type="match status" value="3"/>
</dbReference>
<evidence type="ECO:0000259" key="5">
    <source>
        <dbReference type="PROSITE" id="PS50026"/>
    </source>
</evidence>
<dbReference type="Pfam" id="PF00090">
    <property type="entry name" value="TSP_1"/>
    <property type="match status" value="3"/>
</dbReference>
<evidence type="ECO:0000256" key="2">
    <source>
        <dbReference type="ARBA" id="ARBA00023157"/>
    </source>
</evidence>
<feature type="domain" description="EGF-like" evidence="5">
    <location>
        <begin position="915"/>
        <end position="957"/>
    </location>
</feature>
<dbReference type="eggNOG" id="ENOG502S8NU">
    <property type="taxonomic scope" value="Eukaryota"/>
</dbReference>
<comment type="caution">
    <text evidence="3">Lacks conserved residue(s) required for the propagation of feature annotation.</text>
</comment>
<reference evidence="6" key="1">
    <citation type="journal article" date="2008" name="Nature">
        <title>The amphioxus genome and the evolution of the chordate karyotype.</title>
        <authorList>
            <consortium name="US DOE Joint Genome Institute (JGI-PGF)"/>
            <person name="Putnam N.H."/>
            <person name="Butts T."/>
            <person name="Ferrier D.E.K."/>
            <person name="Furlong R.F."/>
            <person name="Hellsten U."/>
            <person name="Kawashima T."/>
            <person name="Robinson-Rechavi M."/>
            <person name="Shoguchi E."/>
            <person name="Terry A."/>
            <person name="Yu J.-K."/>
            <person name="Benito-Gutierrez E.L."/>
            <person name="Dubchak I."/>
            <person name="Garcia-Fernandez J."/>
            <person name="Gibson-Brown J.J."/>
            <person name="Grigoriev I.V."/>
            <person name="Horton A.C."/>
            <person name="de Jong P.J."/>
            <person name="Jurka J."/>
            <person name="Kapitonov V.V."/>
            <person name="Kohara Y."/>
            <person name="Kuroki Y."/>
            <person name="Lindquist E."/>
            <person name="Lucas S."/>
            <person name="Osoegawa K."/>
            <person name="Pennacchio L.A."/>
            <person name="Salamov A.A."/>
            <person name="Satou Y."/>
            <person name="Sauka-Spengler T."/>
            <person name="Schmutz J."/>
            <person name="Shin-I T."/>
            <person name="Toyoda A."/>
            <person name="Bronner-Fraser M."/>
            <person name="Fujiyama A."/>
            <person name="Holland L.Z."/>
            <person name="Holland P.W.H."/>
            <person name="Satoh N."/>
            <person name="Rokhsar D.S."/>
        </authorList>
    </citation>
    <scope>NUCLEOTIDE SEQUENCE [LARGE SCALE GENOMIC DNA]</scope>
    <source>
        <strain evidence="6">S238N-H82</strain>
        <tissue evidence="6">Testes</tissue>
    </source>
</reference>
<keyword evidence="1" id="KW-0677">Repeat</keyword>
<keyword evidence="3" id="KW-0245">EGF-like domain</keyword>
<dbReference type="PANTHER" id="PTHR22906">
    <property type="entry name" value="PROPERDIN"/>
    <property type="match status" value="1"/>
</dbReference>
<dbReference type="InterPro" id="IPR036383">
    <property type="entry name" value="TSP1_rpt_sf"/>
</dbReference>
<evidence type="ECO:0000256" key="3">
    <source>
        <dbReference type="PROSITE-ProRule" id="PRU00076"/>
    </source>
</evidence>
<dbReference type="InParanoid" id="C3YIL1"/>
<sequence>MCPIGRWTSWGETTPCTVICGHGYRTRSRHCRYCKDPECVEETQLEAEHGSPCDGFAQEKSPCNTQPCPAEELAVKYFKETRHFFGDKNGEASAKAPLTFFTQFRGKYFGDADTLIAGYNDIKPDECARRCLEGYGDYDGVNPTFIALLLLCLSLNLGLRCRNASIDLGTGCNDTNATSVDFESPSPDNDKYDFVVNRLLDDITIDEKTAKSFLQPSPEWEYDNLLEALRTEVRGVDEKHRRVKRSRRPPPEPRVPETWHVPGIKEKTPYLEGRTFKSLQQLSSKYDYFKYKKWPEIKRSGNRGTVIALLLLCLSLNLGLQCRNASIDLGTGCNDTNATSVNFESPSPDNDKYDFVVNRLLDDITIDEKTAKSFLQPSPEWEYDNLLEALRTEVRGVDEKHRRVKRSRRPPPEPRVPETWHVPGIKEKTPYLEGRTFKSLQQLSSKYDYFKYKKWPEIKRSGNRGTGGWFLPKPGRWHANLEKSYVETPEGATWENVYAVHKDHFDEGVSFEYACLIYSWYYCNRRGRFWTSNSVQHNMCPQPCLSNPCNIRDHASRCQQTGPYQNPDYSCSCELGWQWNNRRKRCDDRNVCNTNHNRCNSAHTRNCIEGSRWTSWGETTPCTVICGHGYRTRSRHCRYCKDPECVEETQLEAEHGSPCDGIAQEKSPCNTQPCPAEELAVKYFKETRHFFGDKNGEVSAKAPLTFFTEFRGKYFGDRDTLITDYEDIDADECARRCLEGYGDYDGVNPIFIALLLLCLSLNLGLRCRNASIDLGTGHNGTNATSVDFESPSPDNDKYDFVVNRLLDDITIDERAAKSFLQPSPEWEYDNLLEALRTEVKGVDGKHRPVKRSGRAPPEPRVPETWHVPGIKEKTPYLEGRTFKSLPQLSSKYDYLKYKKWPEIRSENRGTGHRHERNPCVEDGGHDACQPRGRCVPSMRTHIYSCDCDDGWSGRWTSWGETTPCTVICGHGYRTRSRHCRYCKDPECVEETQLEAEHGSPCDGIAQEKSPCNTQPCPAEDLAVKYFKETRHFFGDKNGEASAKAPLTFFTQFRGKYFGDADTLIAGYNDIKPDECARRCLEGYGDYDGVNPIYFCRK</sequence>
<protein>
    <recommendedName>
        <fullName evidence="5">EGF-like domain-containing protein</fullName>
    </recommendedName>
</protein>
<feature type="region of interest" description="Disordered" evidence="4">
    <location>
        <begin position="843"/>
        <end position="863"/>
    </location>
</feature>
<dbReference type="SMART" id="SM00209">
    <property type="entry name" value="TSP1"/>
    <property type="match status" value="3"/>
</dbReference>
<feature type="disulfide bond" evidence="3">
    <location>
        <begin position="928"/>
        <end position="945"/>
    </location>
</feature>
<dbReference type="PANTHER" id="PTHR22906:SF21">
    <property type="entry name" value="SEMA DOMAIN-CONTAINING PROTEIN"/>
    <property type="match status" value="1"/>
</dbReference>
<gene>
    <name evidence="6" type="ORF">BRAFLDRAFT_131260</name>
</gene>
<keyword evidence="2 3" id="KW-1015">Disulfide bond</keyword>
<feature type="region of interest" description="Disordered" evidence="4">
    <location>
        <begin position="240"/>
        <end position="259"/>
    </location>
</feature>
<feature type="compositionally biased region" description="Basic and acidic residues" evidence="4">
    <location>
        <begin position="410"/>
        <end position="421"/>
    </location>
</feature>
<organism>
    <name type="scientific">Branchiostoma floridae</name>
    <name type="common">Florida lancelet</name>
    <name type="synonym">Amphioxus</name>
    <dbReference type="NCBI Taxonomy" id="7739"/>
    <lineage>
        <taxon>Eukaryota</taxon>
        <taxon>Metazoa</taxon>
        <taxon>Chordata</taxon>
        <taxon>Cephalochordata</taxon>
        <taxon>Leptocardii</taxon>
        <taxon>Amphioxiformes</taxon>
        <taxon>Branchiostomatidae</taxon>
        <taxon>Branchiostoma</taxon>
    </lineage>
</organism>
<dbReference type="InterPro" id="IPR000884">
    <property type="entry name" value="TSP1_rpt"/>
</dbReference>
<evidence type="ECO:0000256" key="4">
    <source>
        <dbReference type="SAM" id="MobiDB-lite"/>
    </source>
</evidence>
<accession>C3YIL1</accession>
<dbReference type="EMBL" id="GG666515">
    <property type="protein sequence ID" value="EEN59944.1"/>
    <property type="molecule type" value="Genomic_DNA"/>
</dbReference>
<evidence type="ECO:0000313" key="6">
    <source>
        <dbReference type="EMBL" id="EEN59944.1"/>
    </source>
</evidence>
<dbReference type="Gene3D" id="2.20.100.10">
    <property type="entry name" value="Thrombospondin type-1 (TSP1) repeat"/>
    <property type="match status" value="3"/>
</dbReference>
<name>C3YIL1_BRAFL</name>
<dbReference type="PROSITE" id="PS50092">
    <property type="entry name" value="TSP1"/>
    <property type="match status" value="3"/>
</dbReference>
<dbReference type="PROSITE" id="PS50026">
    <property type="entry name" value="EGF_3"/>
    <property type="match status" value="1"/>
</dbReference>
<feature type="compositionally biased region" description="Basic and acidic residues" evidence="4">
    <location>
        <begin position="249"/>
        <end position="259"/>
    </location>
</feature>
<dbReference type="AlphaFoldDB" id="C3YIL1"/>
<dbReference type="InterPro" id="IPR052065">
    <property type="entry name" value="Compl_asym_regulator"/>
</dbReference>
<dbReference type="InterPro" id="IPR000742">
    <property type="entry name" value="EGF"/>
</dbReference>
<proteinExistence type="predicted"/>
<evidence type="ECO:0000256" key="1">
    <source>
        <dbReference type="ARBA" id="ARBA00022737"/>
    </source>
</evidence>
<feature type="region of interest" description="Disordered" evidence="4">
    <location>
        <begin position="401"/>
        <end position="421"/>
    </location>
</feature>